<name>A0ABS1TP48_9BACI</name>
<dbReference type="SUPFAM" id="SSF46689">
    <property type="entry name" value="Homeodomain-like"/>
    <property type="match status" value="1"/>
</dbReference>
<protein>
    <submittedName>
        <fullName evidence="5">Helix-turn-helix transcriptional regulator</fullName>
    </submittedName>
</protein>
<gene>
    <name evidence="5" type="ORF">JK635_12815</name>
</gene>
<evidence type="ECO:0000256" key="1">
    <source>
        <dbReference type="ARBA" id="ARBA00023015"/>
    </source>
</evidence>
<keyword evidence="1" id="KW-0805">Transcription regulation</keyword>
<evidence type="ECO:0000313" key="5">
    <source>
        <dbReference type="EMBL" id="MBL4953091.1"/>
    </source>
</evidence>
<dbReference type="EMBL" id="JAESWB010000169">
    <property type="protein sequence ID" value="MBL4953091.1"/>
    <property type="molecule type" value="Genomic_DNA"/>
</dbReference>
<sequence length="129" mass="14399">MEKNPFVAAMPQWVLIPISEVCGLVHTTEHLSLVASRNEPGQRYVLDRLCDTFVFEIIRYMSQREKLKAGTLAGFTNPGIARFLISIHNAPGADWTIETMAIEASMSRSKFSAGFHELVGTTPARYLID</sequence>
<dbReference type="PANTHER" id="PTHR46796">
    <property type="entry name" value="HTH-TYPE TRANSCRIPTIONAL ACTIVATOR RHAS-RELATED"/>
    <property type="match status" value="1"/>
</dbReference>
<keyword evidence="3" id="KW-0804">Transcription</keyword>
<proteinExistence type="predicted"/>
<evidence type="ECO:0000256" key="3">
    <source>
        <dbReference type="ARBA" id="ARBA00023163"/>
    </source>
</evidence>
<keyword evidence="2" id="KW-0238">DNA-binding</keyword>
<dbReference type="PANTHER" id="PTHR46796:SF7">
    <property type="entry name" value="ARAC FAMILY TRANSCRIPTIONAL REGULATOR"/>
    <property type="match status" value="1"/>
</dbReference>
<accession>A0ABS1TP48</accession>
<evidence type="ECO:0000313" key="6">
    <source>
        <dbReference type="Proteomes" id="UP000623967"/>
    </source>
</evidence>
<dbReference type="InterPro" id="IPR009057">
    <property type="entry name" value="Homeodomain-like_sf"/>
</dbReference>
<dbReference type="InterPro" id="IPR050204">
    <property type="entry name" value="AraC_XylS_family_regulators"/>
</dbReference>
<evidence type="ECO:0000256" key="2">
    <source>
        <dbReference type="ARBA" id="ARBA00023125"/>
    </source>
</evidence>
<feature type="domain" description="AraC-type transcription regulator ligand-binding" evidence="4">
    <location>
        <begin position="3"/>
        <end position="61"/>
    </location>
</feature>
<evidence type="ECO:0000259" key="4">
    <source>
        <dbReference type="Pfam" id="PF12852"/>
    </source>
</evidence>
<reference evidence="5 6" key="1">
    <citation type="submission" date="2021-01" db="EMBL/GenBank/DDBJ databases">
        <title>Genome public.</title>
        <authorList>
            <person name="Liu C."/>
            <person name="Sun Q."/>
        </authorList>
    </citation>
    <scope>NUCLEOTIDE SEQUENCE [LARGE SCALE GENOMIC DNA]</scope>
    <source>
        <strain evidence="5 6">YIM B02564</strain>
    </source>
</reference>
<comment type="caution">
    <text evidence="5">The sequence shown here is derived from an EMBL/GenBank/DDBJ whole genome shotgun (WGS) entry which is preliminary data.</text>
</comment>
<dbReference type="Proteomes" id="UP000623967">
    <property type="component" value="Unassembled WGS sequence"/>
</dbReference>
<dbReference type="InterPro" id="IPR032783">
    <property type="entry name" value="AraC_lig"/>
</dbReference>
<dbReference type="Gene3D" id="1.10.10.60">
    <property type="entry name" value="Homeodomain-like"/>
    <property type="match status" value="1"/>
</dbReference>
<organism evidence="5 6">
    <name type="scientific">Neobacillus paridis</name>
    <dbReference type="NCBI Taxonomy" id="2803862"/>
    <lineage>
        <taxon>Bacteria</taxon>
        <taxon>Bacillati</taxon>
        <taxon>Bacillota</taxon>
        <taxon>Bacilli</taxon>
        <taxon>Bacillales</taxon>
        <taxon>Bacillaceae</taxon>
        <taxon>Neobacillus</taxon>
    </lineage>
</organism>
<dbReference type="Pfam" id="PF12852">
    <property type="entry name" value="Cupin_6"/>
    <property type="match status" value="1"/>
</dbReference>
<keyword evidence="6" id="KW-1185">Reference proteome</keyword>